<sequence>MTSSLRHARGVVGVAALAAASLALAACTPGSNTGSEETSEPTTGEAAEVVTDISDLEDQTLVVWDQEVRGGQNEQMERLNEAFMEQYPNITIERNSQAFEDLETTLPLALTGDDAPDVVQANNSRGQMGRFVGAGQLVPLDPWAEAYGWTERYPESVLQYSSYSEDGATFGEGNLYGMPQVGEIVGVFYSKPKLEELGLEVPETWADFEAQLATIKDAGETPLLLGNIEQWPALHVFGPVQGAYVDRAEIRTLGFGNEGASWTADSNLQAATTIQEWAESGYFNEGFNGADYDAVWQSLTEGGGVYLIGGSWLAADLEAAMGEDVGFFPPPAVEGAETSVTTGGTGLPFTITSAAETPDVAAAYIDFITSADAMAILAETGNMPVVETAEHLPEGGVQSEIFTAFDEVSQNDGLVPYLDYATPTMAETIGQALQALMAGEMTPEEFAEAVEADYADFVASNQ</sequence>
<dbReference type="Gene3D" id="3.40.190.10">
    <property type="entry name" value="Periplasmic binding protein-like II"/>
    <property type="match status" value="2"/>
</dbReference>
<feature type="chain" id="PRO_5018289137" evidence="1">
    <location>
        <begin position="26"/>
        <end position="462"/>
    </location>
</feature>
<organism evidence="2 3">
    <name type="scientific">Georgenia muralis</name>
    <dbReference type="NCBI Taxonomy" id="154117"/>
    <lineage>
        <taxon>Bacteria</taxon>
        <taxon>Bacillati</taxon>
        <taxon>Actinomycetota</taxon>
        <taxon>Actinomycetes</taxon>
        <taxon>Micrococcales</taxon>
        <taxon>Bogoriellaceae</taxon>
        <taxon>Georgenia</taxon>
    </lineage>
</organism>
<comment type="caution">
    <text evidence="2">The sequence shown here is derived from an EMBL/GenBank/DDBJ whole genome shotgun (WGS) entry which is preliminary data.</text>
</comment>
<dbReference type="InterPro" id="IPR006059">
    <property type="entry name" value="SBP"/>
</dbReference>
<name>A0A3N4Z3K1_9MICO</name>
<dbReference type="PROSITE" id="PS51257">
    <property type="entry name" value="PROKAR_LIPOPROTEIN"/>
    <property type="match status" value="1"/>
</dbReference>
<reference evidence="2 3" key="1">
    <citation type="submission" date="2018-11" db="EMBL/GenBank/DDBJ databases">
        <title>Sequencing the genomes of 1000 actinobacteria strains.</title>
        <authorList>
            <person name="Klenk H.-P."/>
        </authorList>
    </citation>
    <scope>NUCLEOTIDE SEQUENCE [LARGE SCALE GENOMIC DNA]</scope>
    <source>
        <strain evidence="2 3">DSM 14418</strain>
    </source>
</reference>
<dbReference type="PANTHER" id="PTHR43649:SF14">
    <property type="entry name" value="BLR3389 PROTEIN"/>
    <property type="match status" value="1"/>
</dbReference>
<evidence type="ECO:0000313" key="2">
    <source>
        <dbReference type="EMBL" id="RPF25620.1"/>
    </source>
</evidence>
<gene>
    <name evidence="2" type="ORF">EDD32_0021</name>
</gene>
<keyword evidence="1" id="KW-0732">Signal</keyword>
<dbReference type="AlphaFoldDB" id="A0A3N4Z3K1"/>
<accession>A0A3N4Z3K1</accession>
<dbReference type="EMBL" id="RKRA01000001">
    <property type="protein sequence ID" value="RPF25620.1"/>
    <property type="molecule type" value="Genomic_DNA"/>
</dbReference>
<feature type="signal peptide" evidence="1">
    <location>
        <begin position="1"/>
        <end position="25"/>
    </location>
</feature>
<dbReference type="Proteomes" id="UP000280726">
    <property type="component" value="Unassembled WGS sequence"/>
</dbReference>
<dbReference type="RefSeq" id="WP_123913543.1">
    <property type="nucleotide sequence ID" value="NZ_RKRA01000001.1"/>
</dbReference>
<dbReference type="PANTHER" id="PTHR43649">
    <property type="entry name" value="ARABINOSE-BINDING PROTEIN-RELATED"/>
    <property type="match status" value="1"/>
</dbReference>
<protein>
    <submittedName>
        <fullName evidence="2">Carbohydrate ABC transporter substrate-binding protein (CUT1 family)</fullName>
    </submittedName>
</protein>
<dbReference type="SUPFAM" id="SSF53850">
    <property type="entry name" value="Periplasmic binding protein-like II"/>
    <property type="match status" value="1"/>
</dbReference>
<evidence type="ECO:0000256" key="1">
    <source>
        <dbReference type="SAM" id="SignalP"/>
    </source>
</evidence>
<dbReference type="OrthoDB" id="358201at2"/>
<dbReference type="InterPro" id="IPR050490">
    <property type="entry name" value="Bact_solute-bd_prot1"/>
</dbReference>
<evidence type="ECO:0000313" key="3">
    <source>
        <dbReference type="Proteomes" id="UP000280726"/>
    </source>
</evidence>
<keyword evidence="3" id="KW-1185">Reference proteome</keyword>
<dbReference type="Pfam" id="PF01547">
    <property type="entry name" value="SBP_bac_1"/>
    <property type="match status" value="1"/>
</dbReference>
<proteinExistence type="predicted"/>